<reference evidence="2 3" key="1">
    <citation type="submission" date="2010-04" db="EMBL/GenBank/DDBJ databases">
        <authorList>
            <person name="Qin X."/>
            <person name="Bachman B."/>
            <person name="Battles P."/>
            <person name="Bell A."/>
            <person name="Bess C."/>
            <person name="Bickham C."/>
            <person name="Chaboub L."/>
            <person name="Chen D."/>
            <person name="Coyle M."/>
            <person name="Deiros D.R."/>
            <person name="Dinh H."/>
            <person name="Forbes L."/>
            <person name="Fowler G."/>
            <person name="Francisco L."/>
            <person name="Fu Q."/>
            <person name="Gubbala S."/>
            <person name="Hale W."/>
            <person name="Han Y."/>
            <person name="Hemphill L."/>
            <person name="Highlander S.K."/>
            <person name="Hirani K."/>
            <person name="Hogues M."/>
            <person name="Jackson L."/>
            <person name="Jakkamsetti A."/>
            <person name="Javaid M."/>
            <person name="Jiang H."/>
            <person name="Korchina V."/>
            <person name="Kovar C."/>
            <person name="Lara F."/>
            <person name="Lee S."/>
            <person name="Mata R."/>
            <person name="Mathew T."/>
            <person name="Moen C."/>
            <person name="Morales K."/>
            <person name="Munidasa M."/>
            <person name="Nazareth L."/>
            <person name="Ngo R."/>
            <person name="Nguyen L."/>
            <person name="Okwuonu G."/>
            <person name="Ongeri F."/>
            <person name="Patil S."/>
            <person name="Petrosino J."/>
            <person name="Pham C."/>
            <person name="Pham P."/>
            <person name="Pu L.-L."/>
            <person name="Puazo M."/>
            <person name="Raj R."/>
            <person name="Reid J."/>
            <person name="Rouhana J."/>
            <person name="Saada N."/>
            <person name="Shang Y."/>
            <person name="Simmons D."/>
            <person name="Thornton R."/>
            <person name="Warren J."/>
            <person name="Weissenberger G."/>
            <person name="Zhang J."/>
            <person name="Zhang L."/>
            <person name="Zhou C."/>
            <person name="Zhu D."/>
            <person name="Muzny D."/>
            <person name="Worley K."/>
            <person name="Gibbs R."/>
        </authorList>
    </citation>
    <scope>NUCLEOTIDE SEQUENCE [LARGE SCALE GENOMIC DNA]</scope>
    <source>
        <strain evidence="2 3">ATCC 49957</strain>
    </source>
</reference>
<name>D5RNJ9_9PROT</name>
<keyword evidence="3" id="KW-1185">Reference proteome</keyword>
<feature type="region of interest" description="Disordered" evidence="1">
    <location>
        <begin position="30"/>
        <end position="49"/>
    </location>
</feature>
<dbReference type="AlphaFoldDB" id="D5RNJ9"/>
<protein>
    <recommendedName>
        <fullName evidence="4">DUF3489 domain-containing protein</fullName>
    </recommendedName>
</protein>
<dbReference type="RefSeq" id="WP_007006328.1">
    <property type="nucleotide sequence ID" value="NZ_GG771017.1"/>
</dbReference>
<comment type="caution">
    <text evidence="2">The sequence shown here is derived from an EMBL/GenBank/DDBJ whole genome shotgun (WGS) entry which is preliminary data.</text>
</comment>
<dbReference type="OrthoDB" id="7206991at2"/>
<dbReference type="InterPro" id="IPR021880">
    <property type="entry name" value="DUF3489"/>
</dbReference>
<organism evidence="2 3">
    <name type="scientific">Pseudoroseomonas cervicalis ATCC 49957</name>
    <dbReference type="NCBI Taxonomy" id="525371"/>
    <lineage>
        <taxon>Bacteria</taxon>
        <taxon>Pseudomonadati</taxon>
        <taxon>Pseudomonadota</taxon>
        <taxon>Alphaproteobacteria</taxon>
        <taxon>Acetobacterales</taxon>
        <taxon>Roseomonadaceae</taxon>
        <taxon>Roseomonas</taxon>
    </lineage>
</organism>
<dbReference type="EMBL" id="ADVL01000498">
    <property type="protein sequence ID" value="EFH11121.1"/>
    <property type="molecule type" value="Genomic_DNA"/>
</dbReference>
<evidence type="ECO:0000256" key="1">
    <source>
        <dbReference type="SAM" id="MobiDB-lite"/>
    </source>
</evidence>
<dbReference type="SUPFAM" id="SSF46785">
    <property type="entry name" value="Winged helix' DNA-binding domain"/>
    <property type="match status" value="1"/>
</dbReference>
<dbReference type="HOGENOM" id="CLU_2031647_0_0_5"/>
<evidence type="ECO:0000313" key="2">
    <source>
        <dbReference type="EMBL" id="EFH11121.1"/>
    </source>
</evidence>
<dbReference type="Pfam" id="PF11994">
    <property type="entry name" value="DUF3489"/>
    <property type="match status" value="1"/>
</dbReference>
<sequence>AAWDASPAQDATDNPISRAIEALRAALAGKPPRAACEHGAPRKPREGTKQEQVLALLRREEGATIAQICEATGWQQHTVRGFFAGLKKRQGIEVQVLERVRQVGPNKEGARGSYTIYHLPA</sequence>
<gene>
    <name evidence="2" type="ORF">HMPREF0731_2660</name>
</gene>
<evidence type="ECO:0008006" key="4">
    <source>
        <dbReference type="Google" id="ProtNLM"/>
    </source>
</evidence>
<feature type="compositionally biased region" description="Basic and acidic residues" evidence="1">
    <location>
        <begin position="35"/>
        <end position="49"/>
    </location>
</feature>
<accession>D5RNJ9</accession>
<feature type="non-terminal residue" evidence="2">
    <location>
        <position position="1"/>
    </location>
</feature>
<proteinExistence type="predicted"/>
<dbReference type="InterPro" id="IPR036390">
    <property type="entry name" value="WH_DNA-bd_sf"/>
</dbReference>
<dbReference type="Proteomes" id="UP000005324">
    <property type="component" value="Unassembled WGS sequence"/>
</dbReference>
<evidence type="ECO:0000313" key="3">
    <source>
        <dbReference type="Proteomes" id="UP000005324"/>
    </source>
</evidence>